<sequence>MFYIVGDVNRFRDGEGDVAYNSIADSYEDIISSDVILFWGDFIYSYDFWISALIPRMISHGIAKDFESAIEFLYKYIMLEGADDSVYSKVIIYGTTIVADDSVSLCCGRYFRSMCKLIEKARLVCFRDALSYARFTFLGSPALKLAPDCAMLNSNKYPLGVGGNDRVGVYIGRSEKIEQLKFVFLARSIKKKIKKNVEWIQWFPRKTRDKRLSFLISGSVSGERLKSSEVVKSLYQYDFIITDVYHLAVNAWARGIPVILIGYGARHEKMTLGSKKKEILFSSFFLQDYYVFWESISIFGNSDLVETVDLKLKSHSANKQVSCLIRQAAKDAADCLGKSIFG</sequence>
<dbReference type="GO" id="GO:0016740">
    <property type="term" value="F:transferase activity"/>
    <property type="evidence" value="ECO:0007669"/>
    <property type="project" value="UniProtKB-KW"/>
</dbReference>
<keyword evidence="2" id="KW-0614">Plasmid</keyword>
<evidence type="ECO:0000259" key="1">
    <source>
        <dbReference type="Pfam" id="PF04230"/>
    </source>
</evidence>
<organism evidence="2 3">
    <name type="scientific">Amphritea atlantica</name>
    <dbReference type="NCBI Taxonomy" id="355243"/>
    <lineage>
        <taxon>Bacteria</taxon>
        <taxon>Pseudomonadati</taxon>
        <taxon>Pseudomonadota</taxon>
        <taxon>Gammaproteobacteria</taxon>
        <taxon>Oceanospirillales</taxon>
        <taxon>Oceanospirillaceae</taxon>
        <taxon>Amphritea</taxon>
    </lineage>
</organism>
<evidence type="ECO:0000313" key="3">
    <source>
        <dbReference type="Proteomes" id="UP001059950"/>
    </source>
</evidence>
<proteinExistence type="predicted"/>
<dbReference type="EMBL" id="CP073345">
    <property type="protein sequence ID" value="UTW05543.1"/>
    <property type="molecule type" value="Genomic_DNA"/>
</dbReference>
<geneLocation type="plasmid" evidence="2 3">
    <name>unnamed</name>
</geneLocation>
<dbReference type="Proteomes" id="UP001059950">
    <property type="component" value="Plasmid unnamed"/>
</dbReference>
<dbReference type="Pfam" id="PF04230">
    <property type="entry name" value="PS_pyruv_trans"/>
    <property type="match status" value="1"/>
</dbReference>
<reference evidence="2" key="1">
    <citation type="submission" date="2021-04" db="EMBL/GenBank/DDBJ databases">
        <title>Oceanospirillales bacteria with DddD are important DMSP degraders in coastal seawater.</title>
        <authorList>
            <person name="Liu J."/>
        </authorList>
    </citation>
    <scope>NUCLEOTIDE SEQUENCE</scope>
    <source>
        <strain evidence="2">GY6</strain>
        <plasmid evidence="2">unnamed</plasmid>
    </source>
</reference>
<keyword evidence="3" id="KW-1185">Reference proteome</keyword>
<keyword evidence="2" id="KW-0808">Transferase</keyword>
<name>A0ABY5H0G0_9GAMM</name>
<protein>
    <submittedName>
        <fullName evidence="2">Polysaccharide pyruvyl transferase family protein</fullName>
    </submittedName>
</protein>
<dbReference type="InterPro" id="IPR007345">
    <property type="entry name" value="Polysacch_pyruvyl_Trfase"/>
</dbReference>
<gene>
    <name evidence="2" type="ORF">KDX31_20715</name>
</gene>
<feature type="domain" description="Polysaccharide pyruvyl transferase" evidence="1">
    <location>
        <begin position="33"/>
        <end position="263"/>
    </location>
</feature>
<evidence type="ECO:0000313" key="2">
    <source>
        <dbReference type="EMBL" id="UTW05543.1"/>
    </source>
</evidence>
<accession>A0ABY5H0G0</accession>